<name>A0AAU9EHC7_9FIRM</name>
<dbReference type="PROSITE" id="PS51635">
    <property type="entry name" value="PNPLA"/>
    <property type="match status" value="1"/>
</dbReference>
<proteinExistence type="predicted"/>
<dbReference type="Pfam" id="PF01734">
    <property type="entry name" value="Patatin"/>
    <property type="match status" value="1"/>
</dbReference>
<keyword evidence="2 4" id="KW-0442">Lipid degradation</keyword>
<feature type="short sequence motif" description="GXGXXG" evidence="4">
    <location>
        <begin position="8"/>
        <end position="13"/>
    </location>
</feature>
<dbReference type="Proteomes" id="UP001321786">
    <property type="component" value="Chromosome"/>
</dbReference>
<gene>
    <name evidence="6" type="ORF">HLPR_25580</name>
</gene>
<dbReference type="CDD" id="cd07209">
    <property type="entry name" value="Pat_hypo_Ecoli_Z1214_like"/>
    <property type="match status" value="1"/>
</dbReference>
<sequence length="412" mass="47695">MYGLVLEGGGAKGSYQIGVWRALRELNIDIGAISGTSIGAINGAFITLGLYDEVYDIWYNMEPDFGIEGDREILSKLIDFDFDVKSDDFKKIMRYLHKTAKYGGLNITPLKKILKKYIDEDKLRKAQMDYGIVTFSLSELKGKEVFKEEIPYGKLHDYIVASANLPIFKVDKIENKTYIDGGFYDNLPIGLIAKKGYKKIIAVRLQAIGIVQPVKNKDLDITYIIPSGNTGKILEFKKETMRNNLKMGYYDTLRVFKDYKGKKYCIETNKNEKYFFDLFANAPKWSIEEIKKIFGENNKPTRRLVFEKIIPIVADLLDLNDDDSYETLVISLLEFVADYYKINRYKVYLFDEFVDILLKEYKIRNKLEKDKISYSVLSNILKQSSLYRKTIKDKLLLSVFKVVCCYLKEISE</sequence>
<evidence type="ECO:0000313" key="6">
    <source>
        <dbReference type="EMBL" id="BEP30227.1"/>
    </source>
</evidence>
<evidence type="ECO:0000256" key="1">
    <source>
        <dbReference type="ARBA" id="ARBA00022801"/>
    </source>
</evidence>
<keyword evidence="7" id="KW-1185">Reference proteome</keyword>
<keyword evidence="3 4" id="KW-0443">Lipid metabolism</keyword>
<feature type="short sequence motif" description="GXSXG" evidence="4">
    <location>
        <begin position="35"/>
        <end position="39"/>
    </location>
</feature>
<dbReference type="Gene3D" id="3.40.1090.10">
    <property type="entry name" value="Cytosolic phospholipase A2 catalytic domain"/>
    <property type="match status" value="2"/>
</dbReference>
<feature type="domain" description="PNPLA" evidence="5">
    <location>
        <begin position="4"/>
        <end position="193"/>
    </location>
</feature>
<evidence type="ECO:0000256" key="2">
    <source>
        <dbReference type="ARBA" id="ARBA00022963"/>
    </source>
</evidence>
<dbReference type="KEGG" id="hprf:HLPR_25580"/>
<dbReference type="GO" id="GO:0016787">
    <property type="term" value="F:hydrolase activity"/>
    <property type="evidence" value="ECO:0007669"/>
    <property type="project" value="UniProtKB-UniRule"/>
</dbReference>
<protein>
    <submittedName>
        <fullName evidence="6">Patatin-like phospholipase family protein</fullName>
    </submittedName>
</protein>
<feature type="active site" description="Nucleophile" evidence="4">
    <location>
        <position position="37"/>
    </location>
</feature>
<evidence type="ECO:0000313" key="7">
    <source>
        <dbReference type="Proteomes" id="UP001321786"/>
    </source>
</evidence>
<keyword evidence="1 4" id="KW-0378">Hydrolase</keyword>
<evidence type="ECO:0000256" key="4">
    <source>
        <dbReference type="PROSITE-ProRule" id="PRU01161"/>
    </source>
</evidence>
<dbReference type="EMBL" id="AP028654">
    <property type="protein sequence ID" value="BEP30227.1"/>
    <property type="molecule type" value="Genomic_DNA"/>
</dbReference>
<feature type="short sequence motif" description="DGA/G" evidence="4">
    <location>
        <begin position="180"/>
        <end position="182"/>
    </location>
</feature>
<evidence type="ECO:0000259" key="5">
    <source>
        <dbReference type="PROSITE" id="PS51635"/>
    </source>
</evidence>
<dbReference type="RefSeq" id="WP_338535826.1">
    <property type="nucleotide sequence ID" value="NZ_AP028654.1"/>
</dbReference>
<dbReference type="SUPFAM" id="SSF52151">
    <property type="entry name" value="FabD/lysophospholipase-like"/>
    <property type="match status" value="1"/>
</dbReference>
<dbReference type="PANTHER" id="PTHR14226:SF57">
    <property type="entry name" value="BLR7027 PROTEIN"/>
    <property type="match status" value="1"/>
</dbReference>
<dbReference type="PANTHER" id="PTHR14226">
    <property type="entry name" value="NEUROPATHY TARGET ESTERASE/SWISS CHEESE D.MELANOGASTER"/>
    <property type="match status" value="1"/>
</dbReference>
<dbReference type="AlphaFoldDB" id="A0AAU9EHC7"/>
<organism evidence="6 7">
    <name type="scientific">Helicovermis profundi</name>
    <dbReference type="NCBI Taxonomy" id="3065157"/>
    <lineage>
        <taxon>Bacteria</taxon>
        <taxon>Bacillati</taxon>
        <taxon>Bacillota</taxon>
        <taxon>Clostridia</taxon>
        <taxon>Helicovermis</taxon>
    </lineage>
</organism>
<dbReference type="InterPro" id="IPR050301">
    <property type="entry name" value="NTE"/>
</dbReference>
<reference evidence="6 7" key="1">
    <citation type="submission" date="2023-08" db="EMBL/GenBank/DDBJ databases">
        <title>Helicovermis profunda gen. nov., sp. nov., a novel mesophilic, fermentative bacterium within the Bacillota from a deep-sea hydrothermal vent chimney.</title>
        <authorList>
            <person name="Miyazaki U."/>
            <person name="Mizutani D."/>
            <person name="Hashimoto Y."/>
            <person name="Tame A."/>
            <person name="Sawayama S."/>
            <person name="Miyazaki J."/>
            <person name="Takai K."/>
            <person name="Nakagawa S."/>
        </authorList>
    </citation>
    <scope>NUCLEOTIDE SEQUENCE [LARGE SCALE GENOMIC DNA]</scope>
    <source>
        <strain evidence="6 7">S502</strain>
    </source>
</reference>
<feature type="active site" description="Proton acceptor" evidence="4">
    <location>
        <position position="180"/>
    </location>
</feature>
<dbReference type="GO" id="GO:0016042">
    <property type="term" value="P:lipid catabolic process"/>
    <property type="evidence" value="ECO:0007669"/>
    <property type="project" value="UniProtKB-UniRule"/>
</dbReference>
<accession>A0AAU9EHC7</accession>
<dbReference type="InterPro" id="IPR016035">
    <property type="entry name" value="Acyl_Trfase/lysoPLipase"/>
</dbReference>
<dbReference type="InterPro" id="IPR002641">
    <property type="entry name" value="PNPLA_dom"/>
</dbReference>
<evidence type="ECO:0000256" key="3">
    <source>
        <dbReference type="ARBA" id="ARBA00023098"/>
    </source>
</evidence>